<organism evidence="2 3">
    <name type="scientific">Xenophilus arseniciresistens</name>
    <dbReference type="NCBI Taxonomy" id="1283306"/>
    <lineage>
        <taxon>Bacteria</taxon>
        <taxon>Pseudomonadati</taxon>
        <taxon>Pseudomonadota</taxon>
        <taxon>Betaproteobacteria</taxon>
        <taxon>Burkholderiales</taxon>
        <taxon>Comamonadaceae</taxon>
        <taxon>Xenophilus</taxon>
    </lineage>
</organism>
<sequence length="201" mass="22042">MRAFWLKQLHTWHWISAALSLAGMLLFAITGFTLNHAGWFSATPSSQVQRATLPAPLQATLQALPKEGEQPLPPAMADWVRQQFGADVRQATAEADADELFLSQSLPGGEASLRIEREGATAIYTRSSRGWVAYFNDLHKGRHTGGVWSAFIDVLALSCIVFTLTGLALLWMHGRTRPLTWPLTGLSLLAPVLIALLFIHG</sequence>
<keyword evidence="1" id="KW-1133">Transmembrane helix</keyword>
<feature type="transmembrane region" description="Helical" evidence="1">
    <location>
        <begin position="150"/>
        <end position="173"/>
    </location>
</feature>
<dbReference type="PANTHER" id="PTHR40115:SF1">
    <property type="entry name" value="INNER MEMBRANE PROTEIN WITH PEPSY TM HELIX"/>
    <property type="match status" value="1"/>
</dbReference>
<dbReference type="RefSeq" id="WP_271427032.1">
    <property type="nucleotide sequence ID" value="NZ_JAQIPB010000002.1"/>
</dbReference>
<dbReference type="EMBL" id="JAQIPB010000002">
    <property type="protein sequence ID" value="MDA7415759.1"/>
    <property type="molecule type" value="Genomic_DNA"/>
</dbReference>
<name>A0AAE3SY84_9BURK</name>
<reference evidence="2" key="1">
    <citation type="submission" date="2023-01" db="EMBL/GenBank/DDBJ databases">
        <title>Xenophilus mangrovi sp. nov., isolated from soil of Mangrove nature reserve.</title>
        <authorList>
            <person name="Xu S."/>
            <person name="Liu Z."/>
            <person name="Xu Y."/>
        </authorList>
    </citation>
    <scope>NUCLEOTIDE SEQUENCE</scope>
    <source>
        <strain evidence="2">YW8</strain>
    </source>
</reference>
<dbReference type="Pfam" id="PF16357">
    <property type="entry name" value="PepSY_TM_like_2"/>
    <property type="match status" value="1"/>
</dbReference>
<comment type="caution">
    <text evidence="2">The sequence shown here is derived from an EMBL/GenBank/DDBJ whole genome shotgun (WGS) entry which is preliminary data.</text>
</comment>
<protein>
    <submittedName>
        <fullName evidence="2">PepSY-associated TM helix domain-containing protein</fullName>
    </submittedName>
</protein>
<feature type="transmembrane region" description="Helical" evidence="1">
    <location>
        <begin position="179"/>
        <end position="199"/>
    </location>
</feature>
<gene>
    <name evidence="2" type="ORF">PGB34_05225</name>
</gene>
<keyword evidence="3" id="KW-1185">Reference proteome</keyword>
<dbReference type="AlphaFoldDB" id="A0AAE3SY84"/>
<evidence type="ECO:0000313" key="3">
    <source>
        <dbReference type="Proteomes" id="UP001212602"/>
    </source>
</evidence>
<dbReference type="PANTHER" id="PTHR40115">
    <property type="entry name" value="INNER MEMBRANE PROTEIN WITH PEPSY TM HELIX"/>
    <property type="match status" value="1"/>
</dbReference>
<evidence type="ECO:0000256" key="1">
    <source>
        <dbReference type="SAM" id="Phobius"/>
    </source>
</evidence>
<dbReference type="InterPro" id="IPR032307">
    <property type="entry name" value="PepSY_TM-like_2"/>
</dbReference>
<dbReference type="Proteomes" id="UP001212602">
    <property type="component" value="Unassembled WGS sequence"/>
</dbReference>
<feature type="transmembrane region" description="Helical" evidence="1">
    <location>
        <begin position="12"/>
        <end position="34"/>
    </location>
</feature>
<accession>A0AAE3SY84</accession>
<proteinExistence type="predicted"/>
<keyword evidence="1" id="KW-0812">Transmembrane</keyword>
<evidence type="ECO:0000313" key="2">
    <source>
        <dbReference type="EMBL" id="MDA7415759.1"/>
    </source>
</evidence>
<keyword evidence="1" id="KW-0472">Membrane</keyword>